<dbReference type="GO" id="GO:0005829">
    <property type="term" value="C:cytosol"/>
    <property type="evidence" value="ECO:0007669"/>
    <property type="project" value="TreeGrafter"/>
</dbReference>
<evidence type="ECO:0000256" key="3">
    <source>
        <dbReference type="ARBA" id="ARBA00006936"/>
    </source>
</evidence>
<keyword evidence="9" id="KW-1185">Reference proteome</keyword>
<dbReference type="PIRSF" id="PIRSF000157">
    <property type="entry name" value="Oxoglu_dh_E1"/>
    <property type="match status" value="1"/>
</dbReference>
<dbReference type="InterPro" id="IPR029061">
    <property type="entry name" value="THDP-binding"/>
</dbReference>
<evidence type="ECO:0000313" key="8">
    <source>
        <dbReference type="EMBL" id="APJ03596.1"/>
    </source>
</evidence>
<dbReference type="RefSeq" id="WP_148697334.1">
    <property type="nucleotide sequence ID" value="NZ_CP017834.1"/>
</dbReference>
<keyword evidence="5" id="KW-0560">Oxidoreductase</keyword>
<dbReference type="NCBIfam" id="NF008907">
    <property type="entry name" value="PRK12270.1"/>
    <property type="match status" value="1"/>
</dbReference>
<keyword evidence="6" id="KW-0786">Thiamine pyrophosphate</keyword>
<dbReference type="GO" id="GO:0030976">
    <property type="term" value="F:thiamine pyrophosphate binding"/>
    <property type="evidence" value="ECO:0007669"/>
    <property type="project" value="InterPro"/>
</dbReference>
<dbReference type="NCBIfam" id="NF006914">
    <property type="entry name" value="PRK09404.1"/>
    <property type="match status" value="1"/>
</dbReference>
<proteinExistence type="inferred from homology"/>
<dbReference type="GO" id="GO:0006099">
    <property type="term" value="P:tricarboxylic acid cycle"/>
    <property type="evidence" value="ECO:0007669"/>
    <property type="project" value="TreeGrafter"/>
</dbReference>
<dbReference type="EMBL" id="CP017834">
    <property type="protein sequence ID" value="APJ03596.1"/>
    <property type="molecule type" value="Genomic_DNA"/>
</dbReference>
<dbReference type="PANTHER" id="PTHR23152">
    <property type="entry name" value="2-OXOGLUTARATE DEHYDROGENASE"/>
    <property type="match status" value="1"/>
</dbReference>
<dbReference type="InterPro" id="IPR001017">
    <property type="entry name" value="DH_E1"/>
</dbReference>
<evidence type="ECO:0000313" key="9">
    <source>
        <dbReference type="Proteomes" id="UP000184731"/>
    </source>
</evidence>
<evidence type="ECO:0000256" key="1">
    <source>
        <dbReference type="ARBA" id="ARBA00001964"/>
    </source>
</evidence>
<gene>
    <name evidence="8" type="ORF">AXG55_06620</name>
</gene>
<evidence type="ECO:0000256" key="6">
    <source>
        <dbReference type="ARBA" id="ARBA00023052"/>
    </source>
</evidence>
<dbReference type="InterPro" id="IPR042179">
    <property type="entry name" value="KGD_C_sf"/>
</dbReference>
<evidence type="ECO:0000256" key="2">
    <source>
        <dbReference type="ARBA" id="ARBA00003906"/>
    </source>
</evidence>
<dbReference type="Gene3D" id="3.40.50.12470">
    <property type="match status" value="1"/>
</dbReference>
<dbReference type="Pfam" id="PF00676">
    <property type="entry name" value="E1_dh"/>
    <property type="match status" value="1"/>
</dbReference>
<dbReference type="OrthoDB" id="5287108at2"/>
<dbReference type="Pfam" id="PF02779">
    <property type="entry name" value="Transket_pyr"/>
    <property type="match status" value="1"/>
</dbReference>
<comment type="function">
    <text evidence="2">E1 component of the 2-oxoglutarate dehydrogenase (OGDH) complex which catalyzes the decarboxylation of 2-oxoglutarate, the first step in the conversion of 2-oxoglutarate to succinyl-CoA and CO(2).</text>
</comment>
<dbReference type="InterPro" id="IPR031717">
    <property type="entry name" value="ODO-1/KGD_C"/>
</dbReference>
<protein>
    <recommendedName>
        <fullName evidence="4">oxoglutarate dehydrogenase (succinyl-transferring)</fullName>
        <ecNumber evidence="4">1.2.4.2</ecNumber>
    </recommendedName>
</protein>
<evidence type="ECO:0000256" key="5">
    <source>
        <dbReference type="ARBA" id="ARBA00023002"/>
    </source>
</evidence>
<dbReference type="AlphaFoldDB" id="A0A1L4D066"/>
<comment type="cofactor">
    <cofactor evidence="1">
        <name>thiamine diphosphate</name>
        <dbReference type="ChEBI" id="CHEBI:58937"/>
    </cofactor>
</comment>
<reference evidence="8 9" key="1">
    <citation type="submission" date="2016-10" db="EMBL/GenBank/DDBJ databases">
        <title>Silvanigrella aquatica sp. nov., isolated from a freshwater lake located in the Black Forest, Germany, description of Silvanigrellaceae fam. nov., Silvanigrellales ord. nov., reclassification of the order Bdellovibrionales in the class Oligoflexia, reclassification of the families Bacteriovoracaceae and Halobacteriovoraceae in the new order Bacteriovoracales ord. nov., and reclassification of the family Pseudobacteriovoracaceae in the order Oligoflexiales.</title>
        <authorList>
            <person name="Hahn M.W."/>
            <person name="Schmidt J."/>
            <person name="Koll U."/>
            <person name="Rohde M."/>
            <person name="Verbag S."/>
            <person name="Pitt A."/>
            <person name="Nakai R."/>
            <person name="Naganuma T."/>
            <person name="Lang E."/>
        </authorList>
    </citation>
    <scope>NUCLEOTIDE SEQUENCE [LARGE SCALE GENOMIC DNA]</scope>
    <source>
        <strain evidence="8 9">MWH-Nonnen-W8red</strain>
    </source>
</reference>
<dbReference type="NCBIfam" id="TIGR00239">
    <property type="entry name" value="2oxo_dh_E1"/>
    <property type="match status" value="1"/>
</dbReference>
<dbReference type="GO" id="GO:0004591">
    <property type="term" value="F:oxoglutarate dehydrogenase (succinyl-transferring) activity"/>
    <property type="evidence" value="ECO:0007669"/>
    <property type="project" value="UniProtKB-EC"/>
</dbReference>
<dbReference type="Gene3D" id="3.40.50.11610">
    <property type="entry name" value="Multifunctional 2-oxoglutarate metabolism enzyme, C-terminal domain"/>
    <property type="match status" value="1"/>
</dbReference>
<dbReference type="InterPro" id="IPR032106">
    <property type="entry name" value="2-oxogl_dehyd_N"/>
</dbReference>
<dbReference type="InterPro" id="IPR005475">
    <property type="entry name" value="Transketolase-like_Pyr-bd"/>
</dbReference>
<dbReference type="SUPFAM" id="SSF52518">
    <property type="entry name" value="Thiamin diphosphate-binding fold (THDP-binding)"/>
    <property type="match status" value="2"/>
</dbReference>
<dbReference type="SMART" id="SM00861">
    <property type="entry name" value="Transket_pyr"/>
    <property type="match status" value="1"/>
</dbReference>
<dbReference type="PANTHER" id="PTHR23152:SF4">
    <property type="entry name" value="2-OXOADIPATE DEHYDROGENASE COMPLEX COMPONENT E1"/>
    <property type="match status" value="1"/>
</dbReference>
<organism evidence="8 9">
    <name type="scientific">Silvanigrella aquatica</name>
    <dbReference type="NCBI Taxonomy" id="1915309"/>
    <lineage>
        <taxon>Bacteria</taxon>
        <taxon>Pseudomonadati</taxon>
        <taxon>Bdellovibrionota</taxon>
        <taxon>Oligoflexia</taxon>
        <taxon>Silvanigrellales</taxon>
        <taxon>Silvanigrellaceae</taxon>
        <taxon>Silvanigrella</taxon>
    </lineage>
</organism>
<dbReference type="Proteomes" id="UP000184731">
    <property type="component" value="Chromosome"/>
</dbReference>
<dbReference type="STRING" id="1915309.AXG55_06620"/>
<comment type="similarity">
    <text evidence="3">Belongs to the alpha-ketoglutarate dehydrogenase family.</text>
</comment>
<dbReference type="GO" id="GO:0045252">
    <property type="term" value="C:oxoglutarate dehydrogenase complex"/>
    <property type="evidence" value="ECO:0007669"/>
    <property type="project" value="TreeGrafter"/>
</dbReference>
<evidence type="ECO:0000256" key="4">
    <source>
        <dbReference type="ARBA" id="ARBA00012280"/>
    </source>
</evidence>
<dbReference type="EC" id="1.2.4.2" evidence="4"/>
<sequence>MSGNFNSVFQNNAGYVEEMFARYSSDPNSVGIEWRSYFEGFHEGFGTATALAKDVAHFDELLKNMGDAPAKSSETSHADSISSDVLSFEFKVAAYVQAWKSHGHLQAKTNPLGLEPKKAPTLSPELYGIAKSDFSRKTSAGILLGLDVMKFEDLAKELEKRFAGVVGAEIEHIESPEERAWLQAEFAKIYAPVGKDVQKSIYQELARADSLEKTIATKYIGKKRFSIEGADAQFPAVESYMEECAKLGAAECSVAIAHRGRLNFLVNVIGKPLERLLTEFEGYPHEGLHGDCDVKYHYGYESQRQTRFGNQMTVSMPFNPSHLEYVGCVAMGDSRARQQIYYKGDNSKVVSIVLHGDAAFSGQGIVFENVQMMSLDGYQIGGTLHIVANNQVGFTTDPTDSRSSTYCTDVAKVTGSPVFHINADYLDVLHNLMIMAANYRFKFKKDFYIDLVCFRRHGHNETDEPTFTQPILYKVIKDKPAPYDEYAKYLTSTHNFIEEELKTIYNNYRAEMNAVYDKVKKDHLKIEQFLPLRDAAQLKLATEKDMLQPAKTQLPVTKLKELALKICDIPATFTPNPKLARIIVAERKEMADGNKKLDWGMAELLAYSTLLNEGYSIRLAGEDAQRGTFSHRHVTLIDFENGNHFTSIDACATENSKIEVINTLLSEEAAMGYEYGYAVRQVKGLVLWEGQFGDFANGAQVLIDQFIASGETKWAQTQGLVLLLPHGMEGQGAEHSSARLERFLQLCADGNMQVCNFTNAAQIYHALRRQVLRDFRKPLILMTPKSFLRSPRAATTIEELATGNFEEILDDSRITKANKVEKVLFCTGKIALDLFDTLEKEEHKNKAENIAIIRIEQLYPLHSDKAANILSRFKNVKSIAWVQEEPANMGAWSYIRHELDKIIKKAGFAVPLTYFGRTRRATPAVGLEKQHFIEQDKILKAAMESNNSVEV</sequence>
<dbReference type="Gene3D" id="1.10.287.1150">
    <property type="entry name" value="TPP helical domain"/>
    <property type="match status" value="1"/>
</dbReference>
<dbReference type="KEGG" id="saqi:AXG55_06620"/>
<feature type="domain" description="Transketolase-like pyrimidine-binding" evidence="7">
    <location>
        <begin position="597"/>
        <end position="790"/>
    </location>
</feature>
<name>A0A1L4D066_9BACT</name>
<dbReference type="Pfam" id="PF16870">
    <property type="entry name" value="OxoGdeHyase_C"/>
    <property type="match status" value="1"/>
</dbReference>
<evidence type="ECO:0000259" key="7">
    <source>
        <dbReference type="SMART" id="SM00861"/>
    </source>
</evidence>
<dbReference type="Gene3D" id="3.40.50.970">
    <property type="match status" value="1"/>
</dbReference>
<dbReference type="InterPro" id="IPR011603">
    <property type="entry name" value="2oxoglutarate_DH_E1"/>
</dbReference>
<accession>A0A1L4D066</accession>
<dbReference type="Pfam" id="PF16078">
    <property type="entry name" value="2-oxogl_dehyd_N"/>
    <property type="match status" value="1"/>
</dbReference>